<feature type="region of interest" description="Disordered" evidence="1">
    <location>
        <begin position="81"/>
        <end position="124"/>
    </location>
</feature>
<name>A0A0A9G916_ARUDO</name>
<feature type="compositionally biased region" description="Basic and acidic residues" evidence="1">
    <location>
        <begin position="11"/>
        <end position="35"/>
    </location>
</feature>
<reference evidence="2" key="2">
    <citation type="journal article" date="2015" name="Data Brief">
        <title>Shoot transcriptome of the giant reed, Arundo donax.</title>
        <authorList>
            <person name="Barrero R.A."/>
            <person name="Guerrero F.D."/>
            <person name="Moolhuijzen P."/>
            <person name="Goolsby J.A."/>
            <person name="Tidwell J."/>
            <person name="Bellgard S.E."/>
            <person name="Bellgard M.I."/>
        </authorList>
    </citation>
    <scope>NUCLEOTIDE SEQUENCE</scope>
    <source>
        <tissue evidence="2">Shoot tissue taken approximately 20 cm above the soil surface</tissue>
    </source>
</reference>
<accession>A0A0A9G916</accession>
<sequence>MTPNITAAARHPSEPAAREPDHLHGHDEARVERYLDQPQRSVDFREVDGRERHGGVGDHELGAGVVARDLADLGLWVAHDARRGRRRGRSGRGRTARRRSRRRQPRRGRRLGPRRRRRGRLVVCLGRRRRRRGSSFPFYRSWAPGSADGLDHGQGM</sequence>
<dbReference type="AlphaFoldDB" id="A0A0A9G916"/>
<proteinExistence type="predicted"/>
<dbReference type="EMBL" id="GBRH01176919">
    <property type="protein sequence ID" value="JAE20977.1"/>
    <property type="molecule type" value="Transcribed_RNA"/>
</dbReference>
<protein>
    <submittedName>
        <fullName evidence="2">Uncharacterized protein</fullName>
    </submittedName>
</protein>
<reference evidence="2" key="1">
    <citation type="submission" date="2014-09" db="EMBL/GenBank/DDBJ databases">
        <authorList>
            <person name="Magalhaes I.L.F."/>
            <person name="Oliveira U."/>
            <person name="Santos F.R."/>
            <person name="Vidigal T.H.D.A."/>
            <person name="Brescovit A.D."/>
            <person name="Santos A.J."/>
        </authorList>
    </citation>
    <scope>NUCLEOTIDE SEQUENCE</scope>
    <source>
        <tissue evidence="2">Shoot tissue taken approximately 20 cm above the soil surface</tissue>
    </source>
</reference>
<evidence type="ECO:0000256" key="1">
    <source>
        <dbReference type="SAM" id="MobiDB-lite"/>
    </source>
</evidence>
<feature type="region of interest" description="Disordered" evidence="1">
    <location>
        <begin position="136"/>
        <end position="156"/>
    </location>
</feature>
<organism evidence="2">
    <name type="scientific">Arundo donax</name>
    <name type="common">Giant reed</name>
    <name type="synonym">Donax arundinaceus</name>
    <dbReference type="NCBI Taxonomy" id="35708"/>
    <lineage>
        <taxon>Eukaryota</taxon>
        <taxon>Viridiplantae</taxon>
        <taxon>Streptophyta</taxon>
        <taxon>Embryophyta</taxon>
        <taxon>Tracheophyta</taxon>
        <taxon>Spermatophyta</taxon>
        <taxon>Magnoliopsida</taxon>
        <taxon>Liliopsida</taxon>
        <taxon>Poales</taxon>
        <taxon>Poaceae</taxon>
        <taxon>PACMAD clade</taxon>
        <taxon>Arundinoideae</taxon>
        <taxon>Arundineae</taxon>
        <taxon>Arundo</taxon>
    </lineage>
</organism>
<feature type="compositionally biased region" description="Basic residues" evidence="1">
    <location>
        <begin position="82"/>
        <end position="124"/>
    </location>
</feature>
<evidence type="ECO:0000313" key="2">
    <source>
        <dbReference type="EMBL" id="JAE20977.1"/>
    </source>
</evidence>
<feature type="region of interest" description="Disordered" evidence="1">
    <location>
        <begin position="1"/>
        <end position="41"/>
    </location>
</feature>